<name>A0A5K1IJV6_9ACTN</name>
<reference evidence="2 3" key="2">
    <citation type="submission" date="2019-10" db="EMBL/GenBank/DDBJ databases">
        <authorList>
            <person name="Wolf R A."/>
        </authorList>
    </citation>
    <scope>NUCLEOTIDE SEQUENCE [LARGE SCALE GENOMIC DNA]</scope>
    <source>
        <strain evidence="2">Collinsella_aerofaciens_DSM_13712</strain>
    </source>
</reference>
<organism evidence="2 3">
    <name type="scientific">Collinsella aerofaciens</name>
    <dbReference type="NCBI Taxonomy" id="74426"/>
    <lineage>
        <taxon>Bacteria</taxon>
        <taxon>Bacillati</taxon>
        <taxon>Actinomycetota</taxon>
        <taxon>Coriobacteriia</taxon>
        <taxon>Coriobacteriales</taxon>
        <taxon>Coriobacteriaceae</taxon>
        <taxon>Collinsella</taxon>
    </lineage>
</organism>
<evidence type="ECO:0000313" key="2">
    <source>
        <dbReference type="EMBL" id="VWL87438.1"/>
    </source>
</evidence>
<dbReference type="AlphaFoldDB" id="A0A5K1IJV6"/>
<reference evidence="1 4" key="1">
    <citation type="journal article" date="2019" name="Nat. Med.">
        <title>A library of human gut bacterial isolates paired with longitudinal multiomics data enables mechanistic microbiome research.</title>
        <authorList>
            <person name="Poyet M."/>
            <person name="Groussin M."/>
            <person name="Gibbons S.M."/>
            <person name="Avila-Pacheco J."/>
            <person name="Jiang X."/>
            <person name="Kearney S.M."/>
            <person name="Perrotta A.R."/>
            <person name="Berdy B."/>
            <person name="Zhao S."/>
            <person name="Lieberman T.D."/>
            <person name="Swanson P.K."/>
            <person name="Smith M."/>
            <person name="Roesemann S."/>
            <person name="Alexander J.E."/>
            <person name="Rich S.A."/>
            <person name="Livny J."/>
            <person name="Vlamakis H."/>
            <person name="Clish C."/>
            <person name="Bullock K."/>
            <person name="Deik A."/>
            <person name="Scott J."/>
            <person name="Pierce K.A."/>
            <person name="Xavier R.J."/>
            <person name="Alm E.J."/>
        </authorList>
    </citation>
    <scope>NUCLEOTIDE SEQUENCE [LARGE SCALE GENOMIC DNA]</scope>
    <source>
        <strain evidence="1 4">BIOML-A20</strain>
    </source>
</reference>
<sequence length="132" mass="14621">MAEVDAKAQALVAKACGWVASNPDTWAKLRRICYRLMLEGHVIQRDNVYTLACQNGMTVSEASEFKRDHNLWSVLSRYMVLQRPSMLAAVSFRRTPVDSVDLVGTWEAIVGPAVFAASTLTEAQGIYDRGAQ</sequence>
<evidence type="ECO:0000313" key="1">
    <source>
        <dbReference type="EMBL" id="MZJ39645.1"/>
    </source>
</evidence>
<proteinExistence type="predicted"/>
<dbReference type="EMBL" id="WWSR01000010">
    <property type="protein sequence ID" value="MZJ39645.1"/>
    <property type="molecule type" value="Genomic_DNA"/>
</dbReference>
<dbReference type="RefSeq" id="WP_158551308.1">
    <property type="nucleotide sequence ID" value="NZ_CABJFS010000002.1"/>
</dbReference>
<accession>A0A5K1IJV6</accession>
<dbReference type="Proteomes" id="UP000469380">
    <property type="component" value="Unassembled WGS sequence"/>
</dbReference>
<dbReference type="Proteomes" id="UP000368032">
    <property type="component" value="Unassembled WGS sequence"/>
</dbReference>
<protein>
    <submittedName>
        <fullName evidence="2">Uncharacterized protein</fullName>
    </submittedName>
</protein>
<gene>
    <name evidence="2" type="ORF">CKJAJONC_01133</name>
    <name evidence="1" type="ORF">GT464_06755</name>
</gene>
<evidence type="ECO:0000313" key="3">
    <source>
        <dbReference type="Proteomes" id="UP000368032"/>
    </source>
</evidence>
<dbReference type="EMBL" id="CABWIF010000002">
    <property type="protein sequence ID" value="VWL87438.1"/>
    <property type="molecule type" value="Genomic_DNA"/>
</dbReference>
<evidence type="ECO:0000313" key="4">
    <source>
        <dbReference type="Proteomes" id="UP000469380"/>
    </source>
</evidence>